<feature type="non-terminal residue" evidence="1">
    <location>
        <position position="676"/>
    </location>
</feature>
<proteinExistence type="predicted"/>
<name>A0ABQ5KQ87_9EUKA</name>
<gene>
    <name evidence="1" type="ORF">ADUPG1_007109</name>
</gene>
<dbReference type="EMBL" id="BQXS01010138">
    <property type="protein sequence ID" value="GKT33100.1"/>
    <property type="molecule type" value="Genomic_DNA"/>
</dbReference>
<evidence type="ECO:0000313" key="2">
    <source>
        <dbReference type="Proteomes" id="UP001057375"/>
    </source>
</evidence>
<organism evidence="1 2">
    <name type="scientific">Aduncisulcus paluster</name>
    <dbReference type="NCBI Taxonomy" id="2918883"/>
    <lineage>
        <taxon>Eukaryota</taxon>
        <taxon>Metamonada</taxon>
        <taxon>Carpediemonas-like organisms</taxon>
        <taxon>Aduncisulcus</taxon>
    </lineage>
</organism>
<dbReference type="Proteomes" id="UP001057375">
    <property type="component" value="Unassembled WGS sequence"/>
</dbReference>
<accession>A0ABQ5KQ87</accession>
<sequence>MSPQELKQHVILFELLELLEKICSRAALNPTDTKSLYDNAAKTFARLLKQVTDDLMAEKEEFDALSRVINHPIVIFTKSSEEMREIFTYSSLESRDSVLSADKILFLHHDNISYQVSPIDLTDEQYDAIKTCYSNETEHVDNFHRILRALTCDQPLTVRGLGSQVEETIPINYEMSEDLSKYCKLREIVSRNELSRLIADNDHLKDDLLEHRIIPAFSCYNHSFSSGILLGLGIIRLKEVDNSKHHNLIDLFYDAIVLYMKLNRPEGVSESKWAEIIDREKKSFFSDYIISAAAKMFNLNIILIRGVSNPIMDSNNNNDVRAKLVFVMLEEFQGLPRIALLTDTIPRNLEGIASDNIAKKISSVFCEKILQVRNPYELFPLFERFSNFFRPMIANSNRFKQCKFEGFFDQLNEYFQILCHVARINSTNTDGCKSMKELYSSFNALYNFSKIIKMEDKLKDVGGKSFGLNVITIRCIQYFSLFSKNIDHSQLQGFLKRVLNSLDNNLQAKPSSTIDFTLLLNILIDISSTQSKSSLFLINPETPRFFSFVVENAKGSSQIEFILQCIEFFSNICEDKSVSHIHDTITSAKLMEWFEFIKAQDNQDLVRRGMKLWFELVYKIFKSGAQLYKKPLLECVLFFRYDKPPQVIDFIETTDYSEAELNESLDKIIKEYSSEL</sequence>
<protein>
    <submittedName>
        <fullName evidence="1">Uncharacterized protein</fullName>
    </submittedName>
</protein>
<reference evidence="1" key="1">
    <citation type="submission" date="2022-03" db="EMBL/GenBank/DDBJ databases">
        <title>Draft genome sequence of Aduncisulcus paluster, a free-living microaerophilic Fornicata.</title>
        <authorList>
            <person name="Yuyama I."/>
            <person name="Kume K."/>
            <person name="Tamura T."/>
            <person name="Inagaki Y."/>
            <person name="Hashimoto T."/>
        </authorList>
    </citation>
    <scope>NUCLEOTIDE SEQUENCE</scope>
    <source>
        <strain evidence="1">NY0171</strain>
    </source>
</reference>
<keyword evidence="2" id="KW-1185">Reference proteome</keyword>
<comment type="caution">
    <text evidence="1">The sequence shown here is derived from an EMBL/GenBank/DDBJ whole genome shotgun (WGS) entry which is preliminary data.</text>
</comment>
<evidence type="ECO:0000313" key="1">
    <source>
        <dbReference type="EMBL" id="GKT33100.1"/>
    </source>
</evidence>